<dbReference type="PANTHER" id="PTHR28106:SF1">
    <property type="entry name" value="MITOCHONDRIAL ATPASE COMPLEX SUBUNIT ATP10"/>
    <property type="match status" value="1"/>
</dbReference>
<comment type="caution">
    <text evidence="2">The sequence shown here is derived from an EMBL/GenBank/DDBJ whole genome shotgun (WGS) entry which is preliminary data.</text>
</comment>
<dbReference type="PANTHER" id="PTHR28106">
    <property type="entry name" value="MITOCHONDRIAL ATPASE COMPLEX SUBUNIT ATP10"/>
    <property type="match status" value="1"/>
</dbReference>
<evidence type="ECO:0000256" key="1">
    <source>
        <dbReference type="SAM" id="MobiDB-lite"/>
    </source>
</evidence>
<feature type="compositionally biased region" description="Gly residues" evidence="1">
    <location>
        <begin position="276"/>
        <end position="285"/>
    </location>
</feature>
<feature type="region of interest" description="Disordered" evidence="1">
    <location>
        <begin position="1"/>
        <end position="73"/>
    </location>
</feature>
<feature type="compositionally biased region" description="Basic residues" evidence="1">
    <location>
        <begin position="286"/>
        <end position="297"/>
    </location>
</feature>
<sequence length="297" mass="31151">MATSGRSRSEHVLSKPPPTSSSPPASAPSPSSPSPSSPSSPSSPPSPSGASSPPPPAAAAAASTHATHIDPASVDVEEVETITGRKRIVAKELSRGAFWELKELRGNGGKIFPGHVLPQPLGVGELEGCIRLDSGERTDLRAFLPREGPFVLNVSFNQFGFDMLKSWREGPGGFDENPLPPDVQVVTLSISQGGILSLFKSLLIPGVRKIVPPALHASTLLHYGDTEVWRTALNIDNKLTSYVLAGKKGRVTFAACGGRSDEDDEELRRACEELRGGGGGRGGGRGGKRGKNGRAKK</sequence>
<protein>
    <submittedName>
        <fullName evidence="2">Uncharacterized protein</fullName>
    </submittedName>
</protein>
<organism evidence="2 3">
    <name type="scientific">Tetraparma gracilis</name>
    <dbReference type="NCBI Taxonomy" id="2962635"/>
    <lineage>
        <taxon>Eukaryota</taxon>
        <taxon>Sar</taxon>
        <taxon>Stramenopiles</taxon>
        <taxon>Ochrophyta</taxon>
        <taxon>Bolidophyceae</taxon>
        <taxon>Parmales</taxon>
        <taxon>Triparmaceae</taxon>
        <taxon>Tetraparma</taxon>
    </lineage>
</organism>
<dbReference type="Pfam" id="PF05176">
    <property type="entry name" value="ATP-synt_10"/>
    <property type="match status" value="1"/>
</dbReference>
<accession>A0ABQ6MIF4</accession>
<proteinExistence type="predicted"/>
<name>A0ABQ6MIF4_9STRA</name>
<dbReference type="EMBL" id="BRYB01000291">
    <property type="protein sequence ID" value="GMI27050.1"/>
    <property type="molecule type" value="Genomic_DNA"/>
</dbReference>
<feature type="region of interest" description="Disordered" evidence="1">
    <location>
        <begin position="273"/>
        <end position="297"/>
    </location>
</feature>
<dbReference type="InterPro" id="IPR007849">
    <property type="entry name" value="ATP10"/>
</dbReference>
<evidence type="ECO:0000313" key="3">
    <source>
        <dbReference type="Proteomes" id="UP001165060"/>
    </source>
</evidence>
<evidence type="ECO:0000313" key="2">
    <source>
        <dbReference type="EMBL" id="GMI27050.1"/>
    </source>
</evidence>
<keyword evidence="3" id="KW-1185">Reference proteome</keyword>
<reference evidence="2 3" key="1">
    <citation type="journal article" date="2023" name="Commun. Biol.">
        <title>Genome analysis of Parmales, the sister group of diatoms, reveals the evolutionary specialization of diatoms from phago-mixotrophs to photoautotrophs.</title>
        <authorList>
            <person name="Ban H."/>
            <person name="Sato S."/>
            <person name="Yoshikawa S."/>
            <person name="Yamada K."/>
            <person name="Nakamura Y."/>
            <person name="Ichinomiya M."/>
            <person name="Sato N."/>
            <person name="Blanc-Mathieu R."/>
            <person name="Endo H."/>
            <person name="Kuwata A."/>
            <person name="Ogata H."/>
        </authorList>
    </citation>
    <scope>NUCLEOTIDE SEQUENCE [LARGE SCALE GENOMIC DNA]</scope>
</reference>
<feature type="compositionally biased region" description="Pro residues" evidence="1">
    <location>
        <begin position="15"/>
        <end position="57"/>
    </location>
</feature>
<dbReference type="Proteomes" id="UP001165060">
    <property type="component" value="Unassembled WGS sequence"/>
</dbReference>
<gene>
    <name evidence="2" type="ORF">TeGR_g8998</name>
</gene>